<dbReference type="InterPro" id="IPR046373">
    <property type="entry name" value="Acyl-CoA_Oxase/DH_mid-dom_sf"/>
</dbReference>
<name>A0ABP1N0G6_XYLVO</name>
<accession>A0ABP1N0G6</accession>
<dbReference type="InterPro" id="IPR013786">
    <property type="entry name" value="AcylCoA_DH/ox_N"/>
</dbReference>
<dbReference type="SUPFAM" id="SSF47203">
    <property type="entry name" value="Acyl-CoA dehydrogenase C-terminal domain-like"/>
    <property type="match status" value="1"/>
</dbReference>
<evidence type="ECO:0000256" key="2">
    <source>
        <dbReference type="ARBA" id="ARBA00004173"/>
    </source>
</evidence>
<dbReference type="PANTHER" id="PTHR43884">
    <property type="entry name" value="ACYL-COA DEHYDROGENASE"/>
    <property type="match status" value="1"/>
</dbReference>
<dbReference type="Pfam" id="PF02770">
    <property type="entry name" value="Acyl-CoA_dh_M"/>
    <property type="match status" value="1"/>
</dbReference>
<evidence type="ECO:0000256" key="5">
    <source>
        <dbReference type="ARBA" id="ARBA00022946"/>
    </source>
</evidence>
<feature type="domain" description="Acyl-CoA dehydrogenase/oxidase N-terminal" evidence="9">
    <location>
        <begin position="91"/>
        <end position="176"/>
    </location>
</feature>
<keyword evidence="5" id="KW-0809">Transit peptide</keyword>
<comment type="cofactor">
    <cofactor evidence="1">
        <name>FAD</name>
        <dbReference type="ChEBI" id="CHEBI:57692"/>
    </cofactor>
</comment>
<dbReference type="InterPro" id="IPR049448">
    <property type="entry name" value="ACAD9/ACADV-like_C"/>
</dbReference>
<evidence type="ECO:0000259" key="8">
    <source>
        <dbReference type="Pfam" id="PF02770"/>
    </source>
</evidence>
<keyword evidence="6" id="KW-0560">Oxidoreductase</keyword>
<dbReference type="CDD" id="cd00567">
    <property type="entry name" value="ACAD"/>
    <property type="match status" value="1"/>
</dbReference>
<evidence type="ECO:0000256" key="4">
    <source>
        <dbReference type="ARBA" id="ARBA00022827"/>
    </source>
</evidence>
<evidence type="ECO:0000256" key="3">
    <source>
        <dbReference type="ARBA" id="ARBA00022630"/>
    </source>
</evidence>
<evidence type="ECO:0000259" key="9">
    <source>
        <dbReference type="Pfam" id="PF02771"/>
    </source>
</evidence>
<comment type="caution">
    <text evidence="11">The sequence shown here is derived from an EMBL/GenBank/DDBJ whole genome shotgun (WGS) entry which is preliminary data.</text>
</comment>
<dbReference type="Gene3D" id="1.20.140.10">
    <property type="entry name" value="Butyryl-CoA Dehydrogenase, subunit A, domain 3"/>
    <property type="match status" value="2"/>
</dbReference>
<protein>
    <recommendedName>
        <fullName evidence="13">Acyl-CoA dehydrogenase family member 9, mitochondrial</fullName>
    </recommendedName>
</protein>
<dbReference type="SUPFAM" id="SSF56645">
    <property type="entry name" value="Acyl-CoA dehydrogenase NM domain-like"/>
    <property type="match status" value="1"/>
</dbReference>
<dbReference type="InterPro" id="IPR009100">
    <property type="entry name" value="AcylCoA_DH/oxidase_NM_dom_sf"/>
</dbReference>
<dbReference type="Pfam" id="PF21343">
    <property type="entry name" value="ACAD9-ACADV_C"/>
    <property type="match status" value="1"/>
</dbReference>
<feature type="domain" description="Acyl-CoA oxidase/dehydrogenase middle" evidence="8">
    <location>
        <begin position="184"/>
        <end position="279"/>
    </location>
</feature>
<dbReference type="Proteomes" id="UP001642520">
    <property type="component" value="Unassembled WGS sequence"/>
</dbReference>
<keyword evidence="3" id="KW-0285">Flavoprotein</keyword>
<dbReference type="InterPro" id="IPR006091">
    <property type="entry name" value="Acyl-CoA_Oxase/DH_mid-dom"/>
</dbReference>
<evidence type="ECO:0000256" key="1">
    <source>
        <dbReference type="ARBA" id="ARBA00001974"/>
    </source>
</evidence>
<organism evidence="11 12">
    <name type="scientific">Xylocopa violacea</name>
    <name type="common">Violet carpenter bee</name>
    <name type="synonym">Apis violacea</name>
    <dbReference type="NCBI Taxonomy" id="135666"/>
    <lineage>
        <taxon>Eukaryota</taxon>
        <taxon>Metazoa</taxon>
        <taxon>Ecdysozoa</taxon>
        <taxon>Arthropoda</taxon>
        <taxon>Hexapoda</taxon>
        <taxon>Insecta</taxon>
        <taxon>Pterygota</taxon>
        <taxon>Neoptera</taxon>
        <taxon>Endopterygota</taxon>
        <taxon>Hymenoptera</taxon>
        <taxon>Apocrita</taxon>
        <taxon>Aculeata</taxon>
        <taxon>Apoidea</taxon>
        <taxon>Anthophila</taxon>
        <taxon>Apidae</taxon>
        <taxon>Xylocopa</taxon>
        <taxon>Xylocopa</taxon>
    </lineage>
</organism>
<comment type="subcellular location">
    <subcellularLocation>
        <location evidence="2">Mitochondrion</location>
    </subcellularLocation>
</comment>
<evidence type="ECO:0000259" key="10">
    <source>
        <dbReference type="Pfam" id="PF21343"/>
    </source>
</evidence>
<evidence type="ECO:0000313" key="12">
    <source>
        <dbReference type="Proteomes" id="UP001642520"/>
    </source>
</evidence>
<reference evidence="11 12" key="1">
    <citation type="submission" date="2024-08" db="EMBL/GenBank/DDBJ databases">
        <authorList>
            <person name="Will J Nash"/>
            <person name="Angela Man"/>
            <person name="Seanna McTaggart"/>
            <person name="Kendall Baker"/>
            <person name="Tom Barker"/>
            <person name="Leah Catchpole"/>
            <person name="Alex Durrant"/>
            <person name="Karim Gharbi"/>
            <person name="Naomi Irish"/>
            <person name="Gemy Kaithakottil"/>
            <person name="Debby Ku"/>
            <person name="Aaliyah Providence"/>
            <person name="Felix Shaw"/>
            <person name="David Swarbreck"/>
            <person name="Chris Watkins"/>
            <person name="Ann M. McCartney"/>
            <person name="Giulio Formenti"/>
            <person name="Alice Mouton"/>
            <person name="Noel Vella"/>
            <person name="Bjorn M von Reumont"/>
            <person name="Adriana Vella"/>
            <person name="Wilfried Haerty"/>
        </authorList>
    </citation>
    <scope>NUCLEOTIDE SEQUENCE [LARGE SCALE GENOMIC DNA]</scope>
</reference>
<evidence type="ECO:0000313" key="11">
    <source>
        <dbReference type="EMBL" id="CAL7934453.1"/>
    </source>
</evidence>
<keyword evidence="12" id="KW-1185">Reference proteome</keyword>
<evidence type="ECO:0000256" key="7">
    <source>
        <dbReference type="ARBA" id="ARBA00023128"/>
    </source>
</evidence>
<evidence type="ECO:0008006" key="13">
    <source>
        <dbReference type="Google" id="ProtNLM"/>
    </source>
</evidence>
<keyword evidence="7" id="KW-0496">Mitochondrion</keyword>
<sequence length="616" mass="70187">MFARKLLRENKTLRLSYVLKRYLEGITVAGVKPSRTSFQPLPKKKPGNFSYIYNFLAGNTDKEIFIYPEQAASRDKFYEWLDPIKTYISSCTDKTDRKQVLDQLRELEVFRTHIDEKYFGLNLSDTESLILVETLSNIPWLGTYIVKNHIVPVKIISKYASERQKQEFLPRIISGELTPTLCIFENDLGTNIKSIKSYIMPCNESSWFLNGQKMYVINGVNANLFLVFAKNLFTGSNQISIDSFSLLLVESNCGGINCTDIYDTIGRHEIPVCTIKFTDTLVPTENIIDKPGNALNILLECLKPGQQSIAGRSISLLRNFTNLLIPDILNIRLFDRDLYKLDITNKILGEIMFSLYTMESIAYLTAGLRDQYENPSVDIEQVITEIYCTNKCLQSIKAGLQLVGVHGYTNNKKYVQVLHDALAITTMDTNNLDGHIYAASAVLVSVVKDMCDHILKKRNFLQYPMYNIKHGLFTGYTVKIDSAHIHPALQDCITPLEVAINNFRDAVETIFVTTGSQSVEKYTDLYRMSEILTEMYAIFANVSRASRSYSIGAPNSDVEKNLIFRATFTSSYKINLITEELKVGPIFNCDNVYADFMNTVYQQRKYPVEHPLTKTY</sequence>
<dbReference type="Pfam" id="PF02771">
    <property type="entry name" value="Acyl-CoA_dh_N"/>
    <property type="match status" value="1"/>
</dbReference>
<proteinExistence type="predicted"/>
<dbReference type="InterPro" id="IPR037069">
    <property type="entry name" value="AcylCoA_DH/ox_N_sf"/>
</dbReference>
<gene>
    <name evidence="11" type="ORF">XYLVIOL_LOCUS1028</name>
</gene>
<evidence type="ECO:0000256" key="6">
    <source>
        <dbReference type="ARBA" id="ARBA00023002"/>
    </source>
</evidence>
<dbReference type="Gene3D" id="2.40.110.10">
    <property type="entry name" value="Butyryl-CoA Dehydrogenase, subunit A, domain 2"/>
    <property type="match status" value="1"/>
</dbReference>
<dbReference type="Gene3D" id="1.10.540.10">
    <property type="entry name" value="Acyl-CoA dehydrogenase/oxidase, N-terminal domain"/>
    <property type="match status" value="1"/>
</dbReference>
<keyword evidence="4" id="KW-0274">FAD</keyword>
<dbReference type="EMBL" id="CAXAJV020001281">
    <property type="protein sequence ID" value="CAL7934453.1"/>
    <property type="molecule type" value="Genomic_DNA"/>
</dbReference>
<feature type="domain" description="ACAD9/ACADV-like C-terminal" evidence="10">
    <location>
        <begin position="488"/>
        <end position="579"/>
    </location>
</feature>
<dbReference type="PANTHER" id="PTHR43884:SF9">
    <property type="entry name" value="COMPLEX I ASSEMBLY FACTOR ACAD9, MITOCHONDRIAL"/>
    <property type="match status" value="1"/>
</dbReference>
<dbReference type="InterPro" id="IPR036250">
    <property type="entry name" value="AcylCo_DH-like_C"/>
</dbReference>